<reference evidence="2" key="1">
    <citation type="submission" date="2020-12" db="EMBL/GenBank/DDBJ databases">
        <title>Clostridium thailandense sp. nov., a novel acetogenic bacterium isolated from peat land soil in Thailand.</title>
        <authorList>
            <person name="Chaikitkaew S."/>
            <person name="Birkeland N.K."/>
        </authorList>
    </citation>
    <scope>NUCLEOTIDE SEQUENCE</scope>
    <source>
        <strain evidence="2">DSM 17425</strain>
    </source>
</reference>
<dbReference type="Pfam" id="PF12746">
    <property type="entry name" value="GNAT_acetyltran"/>
    <property type="match status" value="1"/>
</dbReference>
<keyword evidence="3" id="KW-1185">Reference proteome</keyword>
<dbReference type="AlphaFoldDB" id="A0A934I1Q1"/>
<evidence type="ECO:0000313" key="2">
    <source>
        <dbReference type="EMBL" id="MBI6874420.1"/>
    </source>
</evidence>
<dbReference type="PANTHER" id="PTHR31143:SF2">
    <property type="entry name" value="FR47-LIKE DOMAIN-CONTAINING PROTEIN-RELATED"/>
    <property type="match status" value="1"/>
</dbReference>
<dbReference type="InterPro" id="IPR016181">
    <property type="entry name" value="Acyl_CoA_acyltransferase"/>
</dbReference>
<comment type="caution">
    <text evidence="2">The sequence shown here is derived from an EMBL/GenBank/DDBJ whole genome shotgun (WGS) entry which is preliminary data.</text>
</comment>
<dbReference type="CDD" id="cd04301">
    <property type="entry name" value="NAT_SF"/>
    <property type="match status" value="1"/>
</dbReference>
<organism evidence="2 3">
    <name type="scientific">Clostridium aciditolerans</name>
    <dbReference type="NCBI Taxonomy" id="339861"/>
    <lineage>
        <taxon>Bacteria</taxon>
        <taxon>Bacillati</taxon>
        <taxon>Bacillota</taxon>
        <taxon>Clostridia</taxon>
        <taxon>Eubacteriales</taxon>
        <taxon>Clostridiaceae</taxon>
        <taxon>Clostridium</taxon>
    </lineage>
</organism>
<dbReference type="InterPro" id="IPR027365">
    <property type="entry name" value="GNAT_acetyltra_YdfB-like"/>
</dbReference>
<dbReference type="GO" id="GO:0016747">
    <property type="term" value="F:acyltransferase activity, transferring groups other than amino-acyl groups"/>
    <property type="evidence" value="ECO:0007669"/>
    <property type="project" value="InterPro"/>
</dbReference>
<dbReference type="SUPFAM" id="SSF55729">
    <property type="entry name" value="Acyl-CoA N-acyltransferases (Nat)"/>
    <property type="match status" value="1"/>
</dbReference>
<dbReference type="PANTHER" id="PTHR31143">
    <property type="match status" value="1"/>
</dbReference>
<evidence type="ECO:0000313" key="3">
    <source>
        <dbReference type="Proteomes" id="UP000622687"/>
    </source>
</evidence>
<dbReference type="EMBL" id="JAEEGB010000026">
    <property type="protein sequence ID" value="MBI6874420.1"/>
    <property type="molecule type" value="Genomic_DNA"/>
</dbReference>
<dbReference type="Gene3D" id="3.40.630.30">
    <property type="match status" value="1"/>
</dbReference>
<proteinExistence type="predicted"/>
<protein>
    <submittedName>
        <fullName evidence="2">GNAT family N-acetyltransferase</fullName>
    </submittedName>
</protein>
<gene>
    <name evidence="2" type="ORF">I6U51_17240</name>
</gene>
<dbReference type="InterPro" id="IPR000182">
    <property type="entry name" value="GNAT_dom"/>
</dbReference>
<sequence length="268" mass="30847">MQELKKSELLAALPILKEKRNDLTFSYSVIHQIIPGRVFVDNNICPKTALISTDSGLYRIVGNEYNDYFNKKLSQFLFKKLAQSENRFTLFSSSDTWERIIDTLLGDRLTKLRRISFEFNIDKSICGIRWREKIPAGFTIEGINKDLIRRCEKFDDEYYKEYWSSVDKFINNGFGYCVLYNGKIVSICTSIYVGGGYAEIDIFTHPDFRGKGLGILAAAAFIEHCIKNGIKPSWDCAIDNLQSCKLASRLGFISNEQYSIYIRNKTHN</sequence>
<dbReference type="PROSITE" id="PS51186">
    <property type="entry name" value="GNAT"/>
    <property type="match status" value="1"/>
</dbReference>
<evidence type="ECO:0000259" key="1">
    <source>
        <dbReference type="PROSITE" id="PS51186"/>
    </source>
</evidence>
<dbReference type="Gene3D" id="3.40.630.110">
    <property type="entry name" value="GNAT acetyltransferase-like"/>
    <property type="match status" value="1"/>
</dbReference>
<dbReference type="RefSeq" id="WP_211143799.1">
    <property type="nucleotide sequence ID" value="NZ_JAEEGB010000026.1"/>
</dbReference>
<feature type="domain" description="N-acetyltransferase" evidence="1">
    <location>
        <begin position="138"/>
        <end position="268"/>
    </location>
</feature>
<dbReference type="Proteomes" id="UP000622687">
    <property type="component" value="Unassembled WGS sequence"/>
</dbReference>
<name>A0A934I1Q1_9CLOT</name>
<dbReference type="InterPro" id="IPR042573">
    <property type="entry name" value="GNAT_acetyltra_N"/>
</dbReference>
<accession>A0A934I1Q1</accession>